<reference evidence="1" key="2">
    <citation type="submission" date="2020-11" db="EMBL/GenBank/DDBJ databases">
        <title>Whole genome sequencing of Colletotrichum sp.</title>
        <authorList>
            <person name="Li H."/>
        </authorList>
    </citation>
    <scope>NUCLEOTIDE SEQUENCE</scope>
    <source>
        <strain evidence="1">CkLH20</strain>
    </source>
</reference>
<dbReference type="EMBL" id="JAATWM020000004">
    <property type="protein sequence ID" value="KAF9880908.1"/>
    <property type="molecule type" value="Genomic_DNA"/>
</dbReference>
<evidence type="ECO:0000313" key="1">
    <source>
        <dbReference type="EMBL" id="KAF9880908.1"/>
    </source>
</evidence>
<protein>
    <submittedName>
        <fullName evidence="1">Uncharacterized protein</fullName>
    </submittedName>
</protein>
<proteinExistence type="predicted"/>
<keyword evidence="2" id="KW-1185">Reference proteome</keyword>
<sequence>MVVFVDLEEDDEPLHVLEARRLAAAAATITERIEAHNRLYQTQFLKPNMAAVVAPLPFPAPGMPMAPAAAPEPTPTFQSSATQALGCYPIVMAIAEHIDLNTLDSLARTSRLVHQGLLQYRNILLTSTLHCSNEGAPVDPESTFRFRARASNHYYMEDGRAYNGKSGSCARDLVMGCRRCGTVVCRNCAIKPPSSEVIRERHRRLCQACVKAPIASLVNPALDPQTSLCDDAVRREICRCELDGVWLCQPCGRSMRAADQDYRRIWKWRAQYGEVLGGLGTGIGEGDRGVICGREQTCIGAKERENETDCDAEDAAVSGANLWTATDDVHLDSVRYERTPSPQLGPGYERHEIEGIGGVVKTKLVRMVSVGACVPEWDDERSQHKILRREVEGIRRGWCGWCWRVVPGKDDLEKAGVKSMAQLRSSI</sequence>
<dbReference type="OrthoDB" id="5288318at2759"/>
<dbReference type="Proteomes" id="UP000781932">
    <property type="component" value="Unassembled WGS sequence"/>
</dbReference>
<gene>
    <name evidence="1" type="ORF">CkaCkLH20_01950</name>
</gene>
<dbReference type="AlphaFoldDB" id="A0A9P6IDL5"/>
<organism evidence="1 2">
    <name type="scientific">Colletotrichum karsti</name>
    <dbReference type="NCBI Taxonomy" id="1095194"/>
    <lineage>
        <taxon>Eukaryota</taxon>
        <taxon>Fungi</taxon>
        <taxon>Dikarya</taxon>
        <taxon>Ascomycota</taxon>
        <taxon>Pezizomycotina</taxon>
        <taxon>Sordariomycetes</taxon>
        <taxon>Hypocreomycetidae</taxon>
        <taxon>Glomerellales</taxon>
        <taxon>Glomerellaceae</taxon>
        <taxon>Colletotrichum</taxon>
        <taxon>Colletotrichum boninense species complex</taxon>
    </lineage>
</organism>
<reference evidence="1" key="1">
    <citation type="submission" date="2020-03" db="EMBL/GenBank/DDBJ databases">
        <authorList>
            <person name="He L."/>
        </authorList>
    </citation>
    <scope>NUCLEOTIDE SEQUENCE</scope>
    <source>
        <strain evidence="1">CkLH20</strain>
    </source>
</reference>
<evidence type="ECO:0000313" key="2">
    <source>
        <dbReference type="Proteomes" id="UP000781932"/>
    </source>
</evidence>
<comment type="caution">
    <text evidence="1">The sequence shown here is derived from an EMBL/GenBank/DDBJ whole genome shotgun (WGS) entry which is preliminary data.</text>
</comment>
<dbReference type="GeneID" id="62157743"/>
<name>A0A9P6IDL5_9PEZI</name>
<accession>A0A9P6IDL5</accession>
<dbReference type="RefSeq" id="XP_038750369.1">
    <property type="nucleotide sequence ID" value="XM_038884669.1"/>
</dbReference>